<dbReference type="RefSeq" id="WP_394397573.1">
    <property type="nucleotide sequence ID" value="NZ_JBIGHW010000005.1"/>
</dbReference>
<dbReference type="Pfam" id="PF00072">
    <property type="entry name" value="Response_reg"/>
    <property type="match status" value="1"/>
</dbReference>
<dbReference type="InterPro" id="IPR011006">
    <property type="entry name" value="CheY-like_superfamily"/>
</dbReference>
<dbReference type="InterPro" id="IPR001789">
    <property type="entry name" value="Sig_transdc_resp-reg_receiver"/>
</dbReference>
<reference evidence="5 6" key="1">
    <citation type="submission" date="2024-08" db="EMBL/GenBank/DDBJ databases">
        <authorList>
            <person name="Lu H."/>
        </authorList>
    </citation>
    <scope>NUCLEOTIDE SEQUENCE [LARGE SCALE GENOMIC DNA]</scope>
    <source>
        <strain evidence="5 6">LKC17W</strain>
    </source>
</reference>
<dbReference type="PANTHER" id="PTHR44591:SF19">
    <property type="entry name" value="TWO-COMPONENT RESPONSE REGULATOR-RELATED"/>
    <property type="match status" value="1"/>
</dbReference>
<evidence type="ECO:0000259" key="4">
    <source>
        <dbReference type="PROSITE" id="PS50110"/>
    </source>
</evidence>
<dbReference type="Proteomes" id="UP001606301">
    <property type="component" value="Unassembled WGS sequence"/>
</dbReference>
<accession>A0ABW7FIU8</accession>
<organism evidence="5 6">
    <name type="scientific">Pelomonas margarita</name>
    <dbReference type="NCBI Taxonomy" id="3299031"/>
    <lineage>
        <taxon>Bacteria</taxon>
        <taxon>Pseudomonadati</taxon>
        <taxon>Pseudomonadota</taxon>
        <taxon>Betaproteobacteria</taxon>
        <taxon>Burkholderiales</taxon>
        <taxon>Sphaerotilaceae</taxon>
        <taxon>Roseateles</taxon>
    </lineage>
</organism>
<keyword evidence="3" id="KW-0175">Coiled coil</keyword>
<feature type="domain" description="Response regulatory" evidence="4">
    <location>
        <begin position="4"/>
        <end position="126"/>
    </location>
</feature>
<feature type="coiled-coil region" evidence="3">
    <location>
        <begin position="128"/>
        <end position="162"/>
    </location>
</feature>
<dbReference type="SUPFAM" id="SSF52172">
    <property type="entry name" value="CheY-like"/>
    <property type="match status" value="1"/>
</dbReference>
<feature type="modified residue" description="4-aspartylphosphate" evidence="2">
    <location>
        <position position="60"/>
    </location>
</feature>
<dbReference type="SMART" id="SM00448">
    <property type="entry name" value="REC"/>
    <property type="match status" value="1"/>
</dbReference>
<gene>
    <name evidence="5" type="ORF">ACG0Z3_11180</name>
</gene>
<dbReference type="Gene3D" id="3.40.50.2300">
    <property type="match status" value="1"/>
</dbReference>
<protein>
    <submittedName>
        <fullName evidence="5">Response regulator</fullName>
    </submittedName>
</protein>
<comment type="caution">
    <text evidence="5">The sequence shown here is derived from an EMBL/GenBank/DDBJ whole genome shotgun (WGS) entry which is preliminary data.</text>
</comment>
<evidence type="ECO:0000256" key="3">
    <source>
        <dbReference type="SAM" id="Coils"/>
    </source>
</evidence>
<dbReference type="InterPro" id="IPR050595">
    <property type="entry name" value="Bact_response_regulator"/>
</dbReference>
<dbReference type="EMBL" id="JBIGHW010000005">
    <property type="protein sequence ID" value="MFG6441241.1"/>
    <property type="molecule type" value="Genomic_DNA"/>
</dbReference>
<name>A0ABW7FIU8_9BURK</name>
<keyword evidence="1 2" id="KW-0597">Phosphoprotein</keyword>
<evidence type="ECO:0000256" key="2">
    <source>
        <dbReference type="PROSITE-ProRule" id="PRU00169"/>
    </source>
</evidence>
<evidence type="ECO:0000313" key="5">
    <source>
        <dbReference type="EMBL" id="MFG6441241.1"/>
    </source>
</evidence>
<keyword evidence="6" id="KW-1185">Reference proteome</keyword>
<evidence type="ECO:0000313" key="6">
    <source>
        <dbReference type="Proteomes" id="UP001606301"/>
    </source>
</evidence>
<dbReference type="CDD" id="cd17569">
    <property type="entry name" value="REC_HupR-like"/>
    <property type="match status" value="1"/>
</dbReference>
<proteinExistence type="predicted"/>
<sequence>MSRRILLVDDEPHILASLQRLMRNGLRDAGGERYQVEGFTDAMTALARARECAFALVVSDQRMPAMTGVEFLKELRQVQPDCGRIILSGYADLSALMAAINEAAIDRFISKPWTDFELLSAVRQVLHIRELMRENQRLADQVRAQRGQLSAQEAELRRLERLEPGITHVRWGSDGSFILEDPGEAVQ</sequence>
<evidence type="ECO:0000256" key="1">
    <source>
        <dbReference type="ARBA" id="ARBA00022553"/>
    </source>
</evidence>
<dbReference type="PROSITE" id="PS50110">
    <property type="entry name" value="RESPONSE_REGULATORY"/>
    <property type="match status" value="1"/>
</dbReference>
<dbReference type="PANTHER" id="PTHR44591">
    <property type="entry name" value="STRESS RESPONSE REGULATOR PROTEIN 1"/>
    <property type="match status" value="1"/>
</dbReference>